<dbReference type="AlphaFoldDB" id="A0AA97H3F4"/>
<reference evidence="2 3" key="1">
    <citation type="submission" date="2024-06" db="EMBL/GenBank/DDBJ databases">
        <title>Caproicibacterium argilliputei sp. nov, a novel caproic acid producing anaerobic bacterium isolated from pit mud.</title>
        <authorList>
            <person name="Xia S."/>
        </authorList>
    </citation>
    <scope>NUCLEOTIDE SEQUENCE [LARGE SCALE GENOMIC DNA]</scope>
    <source>
        <strain evidence="2 3">ZCY20-5</strain>
    </source>
</reference>
<keyword evidence="3" id="KW-1185">Reference proteome</keyword>
<evidence type="ECO:0000259" key="1">
    <source>
        <dbReference type="Pfam" id="PF02036"/>
    </source>
</evidence>
<evidence type="ECO:0000313" key="2">
    <source>
        <dbReference type="EMBL" id="WOC33167.1"/>
    </source>
</evidence>
<protein>
    <submittedName>
        <fullName evidence="2">SCP2 sterol-binding domain-containing protein</fullName>
    </submittedName>
</protein>
<dbReference type="KEGG" id="carl:PXC00_04645"/>
<dbReference type="EMBL" id="CP135996">
    <property type="protein sequence ID" value="WOC33167.1"/>
    <property type="molecule type" value="Genomic_DNA"/>
</dbReference>
<organism evidence="2 3">
    <name type="scientific">Caproicibacterium argilliputei</name>
    <dbReference type="NCBI Taxonomy" id="3030016"/>
    <lineage>
        <taxon>Bacteria</taxon>
        <taxon>Bacillati</taxon>
        <taxon>Bacillota</taxon>
        <taxon>Clostridia</taxon>
        <taxon>Eubacteriales</taxon>
        <taxon>Oscillospiraceae</taxon>
        <taxon>Caproicibacterium</taxon>
    </lineage>
</organism>
<dbReference type="RefSeq" id="WP_275844390.1">
    <property type="nucleotide sequence ID" value="NZ_CP135996.1"/>
</dbReference>
<sequence>MAFQDIYQTIHDKAARKAANTDLHKVGDLTVEVTLTGEGGGVFYAAVRDGVFQMEPVACIKKDLSVQISAHDFLDILSRKLNPMSALAHGKIKTKGNLAKVLQLKKLL</sequence>
<dbReference type="InterPro" id="IPR036527">
    <property type="entry name" value="SCP2_sterol-bd_dom_sf"/>
</dbReference>
<dbReference type="Proteomes" id="UP001300604">
    <property type="component" value="Chromosome"/>
</dbReference>
<dbReference type="SUPFAM" id="SSF55718">
    <property type="entry name" value="SCP-like"/>
    <property type="match status" value="1"/>
</dbReference>
<proteinExistence type="predicted"/>
<evidence type="ECO:0000313" key="3">
    <source>
        <dbReference type="Proteomes" id="UP001300604"/>
    </source>
</evidence>
<reference evidence="3" key="2">
    <citation type="submission" date="2024-06" db="EMBL/GenBank/DDBJ databases">
        <title>Caproicibacterium argilliputei sp. nov, a novel caproic acid producing anaerobic bacterium isolated from pit mud.</title>
        <authorList>
            <person name="Zeng C."/>
        </authorList>
    </citation>
    <scope>NUCLEOTIDE SEQUENCE [LARGE SCALE GENOMIC DNA]</scope>
    <source>
        <strain evidence="3">ZCY20-5</strain>
    </source>
</reference>
<reference evidence="3" key="3">
    <citation type="submission" date="2024-06" db="EMBL/GenBank/DDBJ databases">
        <authorList>
            <person name="Zeng C."/>
        </authorList>
    </citation>
    <scope>NUCLEOTIDE SEQUENCE [LARGE SCALE GENOMIC DNA]</scope>
    <source>
        <strain evidence="3">ZCY20-5</strain>
    </source>
</reference>
<feature type="domain" description="SCP2" evidence="1">
    <location>
        <begin position="16"/>
        <end position="108"/>
    </location>
</feature>
<gene>
    <name evidence="2" type="ORF">PXC00_04645</name>
</gene>
<name>A0AA97H3F4_9FIRM</name>
<dbReference type="Pfam" id="PF02036">
    <property type="entry name" value="SCP2"/>
    <property type="match status" value="1"/>
</dbReference>
<dbReference type="InterPro" id="IPR003033">
    <property type="entry name" value="SCP2_sterol-bd_dom"/>
</dbReference>
<dbReference type="Gene3D" id="3.30.1050.10">
    <property type="entry name" value="SCP2 sterol-binding domain"/>
    <property type="match status" value="1"/>
</dbReference>
<accession>A0AA97H3F4</accession>